<dbReference type="GO" id="GO:0005739">
    <property type="term" value="C:mitochondrion"/>
    <property type="evidence" value="ECO:0007669"/>
    <property type="project" value="TreeGrafter"/>
</dbReference>
<dbReference type="Proteomes" id="UP001497644">
    <property type="component" value="Chromosome 14"/>
</dbReference>
<protein>
    <recommendedName>
        <fullName evidence="5">BolA-like protein DDB_G0274169</fullName>
    </recommendedName>
</protein>
<dbReference type="PANTHER" id="PTHR46229:SF2">
    <property type="entry name" value="BOLA-LIKE PROTEIN 1"/>
    <property type="match status" value="1"/>
</dbReference>
<evidence type="ECO:0000256" key="1">
    <source>
        <dbReference type="ARBA" id="ARBA00005578"/>
    </source>
</evidence>
<organism evidence="3 4">
    <name type="scientific">Lasius platythorax</name>
    <dbReference type="NCBI Taxonomy" id="488582"/>
    <lineage>
        <taxon>Eukaryota</taxon>
        <taxon>Metazoa</taxon>
        <taxon>Ecdysozoa</taxon>
        <taxon>Arthropoda</taxon>
        <taxon>Hexapoda</taxon>
        <taxon>Insecta</taxon>
        <taxon>Pterygota</taxon>
        <taxon>Neoptera</taxon>
        <taxon>Endopterygota</taxon>
        <taxon>Hymenoptera</taxon>
        <taxon>Apocrita</taxon>
        <taxon>Aculeata</taxon>
        <taxon>Formicoidea</taxon>
        <taxon>Formicidae</taxon>
        <taxon>Formicinae</taxon>
        <taxon>Lasius</taxon>
        <taxon>Lasius</taxon>
    </lineage>
</organism>
<comment type="similarity">
    <text evidence="1 2">Belongs to the BolA/IbaG family.</text>
</comment>
<dbReference type="InterPro" id="IPR050961">
    <property type="entry name" value="BolA/IbaG_stress_morph_reg"/>
</dbReference>
<dbReference type="PIRSF" id="PIRSF003113">
    <property type="entry name" value="BolA"/>
    <property type="match status" value="1"/>
</dbReference>
<sequence length="135" mass="15520">MHKTRFLRKSIFRKNYSALHQENMNSRAMLNGPIENSIKRKLETVLKPLYCNIINESYMHNVPKGSETHFKVVIVSEKFNKQPLIERHRVINELLKVELQGGVHALSIVAKTPEQWETSDKTMTTSPACRGGFGK</sequence>
<dbReference type="EMBL" id="OZ034837">
    <property type="protein sequence ID" value="CAL1678343.1"/>
    <property type="molecule type" value="Genomic_DNA"/>
</dbReference>
<dbReference type="Pfam" id="PF01722">
    <property type="entry name" value="BolA"/>
    <property type="match status" value="1"/>
</dbReference>
<dbReference type="SUPFAM" id="SSF82657">
    <property type="entry name" value="BolA-like"/>
    <property type="match status" value="1"/>
</dbReference>
<accession>A0AAV2NDW4</accession>
<name>A0AAV2NDW4_9HYME</name>
<dbReference type="InterPro" id="IPR002634">
    <property type="entry name" value="BolA"/>
</dbReference>
<dbReference type="Gene3D" id="3.30.300.90">
    <property type="entry name" value="BolA-like"/>
    <property type="match status" value="1"/>
</dbReference>
<evidence type="ECO:0000313" key="3">
    <source>
        <dbReference type="EMBL" id="CAL1678343.1"/>
    </source>
</evidence>
<evidence type="ECO:0000313" key="4">
    <source>
        <dbReference type="Proteomes" id="UP001497644"/>
    </source>
</evidence>
<reference evidence="3" key="1">
    <citation type="submission" date="2024-04" db="EMBL/GenBank/DDBJ databases">
        <authorList>
            <consortium name="Molecular Ecology Group"/>
        </authorList>
    </citation>
    <scope>NUCLEOTIDE SEQUENCE</scope>
</reference>
<dbReference type="InterPro" id="IPR036065">
    <property type="entry name" value="BolA-like_sf"/>
</dbReference>
<evidence type="ECO:0008006" key="5">
    <source>
        <dbReference type="Google" id="ProtNLM"/>
    </source>
</evidence>
<dbReference type="GO" id="GO:1990229">
    <property type="term" value="C:iron-sulfur cluster assembly complex"/>
    <property type="evidence" value="ECO:0007669"/>
    <property type="project" value="UniProtKB-ARBA"/>
</dbReference>
<evidence type="ECO:0000256" key="2">
    <source>
        <dbReference type="RuleBase" id="RU003860"/>
    </source>
</evidence>
<keyword evidence="4" id="KW-1185">Reference proteome</keyword>
<dbReference type="PANTHER" id="PTHR46229">
    <property type="entry name" value="BOLA TRANSCRIPTION REGULATOR"/>
    <property type="match status" value="1"/>
</dbReference>
<dbReference type="FunFam" id="3.30.300.90:FF:000001">
    <property type="entry name" value="Transcriptional regulator BolA"/>
    <property type="match status" value="1"/>
</dbReference>
<proteinExistence type="inferred from homology"/>
<gene>
    <name evidence="3" type="ORF">LPLAT_LOCUS4220</name>
</gene>
<dbReference type="AlphaFoldDB" id="A0AAV2NDW4"/>